<dbReference type="SUPFAM" id="SSF46785">
    <property type="entry name" value="Winged helix' DNA-binding domain"/>
    <property type="match status" value="1"/>
</dbReference>
<evidence type="ECO:0000259" key="1">
    <source>
        <dbReference type="Pfam" id="PF03428"/>
    </source>
</evidence>
<name>A0A7W8EPJ5_9HYPH</name>
<evidence type="ECO:0000259" key="2">
    <source>
        <dbReference type="Pfam" id="PF11800"/>
    </source>
</evidence>
<keyword evidence="4" id="KW-1185">Reference proteome</keyword>
<feature type="domain" description="Plasmid replication protein C C-terminal" evidence="2">
    <location>
        <begin position="311"/>
        <end position="408"/>
    </location>
</feature>
<organism evidence="3 4">
    <name type="scientific">Pseudochrobactrum saccharolyticum</name>
    <dbReference type="NCBI Taxonomy" id="354352"/>
    <lineage>
        <taxon>Bacteria</taxon>
        <taxon>Pseudomonadati</taxon>
        <taxon>Pseudomonadota</taxon>
        <taxon>Alphaproteobacteria</taxon>
        <taxon>Hyphomicrobiales</taxon>
        <taxon>Brucellaceae</taxon>
        <taxon>Pseudochrobactrum</taxon>
    </lineage>
</organism>
<dbReference type="InterPro" id="IPR005090">
    <property type="entry name" value="RepC_N"/>
</dbReference>
<protein>
    <submittedName>
        <fullName evidence="3">Replication initiation protein RepC</fullName>
    </submittedName>
</protein>
<dbReference type="Pfam" id="PF03428">
    <property type="entry name" value="RP-C"/>
    <property type="match status" value="1"/>
</dbReference>
<dbReference type="NCBIfam" id="NF010396">
    <property type="entry name" value="PRK13824.1"/>
    <property type="match status" value="1"/>
</dbReference>
<comment type="caution">
    <text evidence="3">The sequence shown here is derived from an EMBL/GenBank/DDBJ whole genome shotgun (WGS) entry which is preliminary data.</text>
</comment>
<dbReference type="NCBIfam" id="NF040974">
    <property type="entry name" value="RepABC_RepC"/>
    <property type="match status" value="1"/>
</dbReference>
<gene>
    <name evidence="3" type="ORF">HNQ68_001890</name>
</gene>
<dbReference type="AlphaFoldDB" id="A0A7W8EPJ5"/>
<reference evidence="3 4" key="1">
    <citation type="submission" date="2020-08" db="EMBL/GenBank/DDBJ databases">
        <title>Genomic Encyclopedia of Type Strains, Phase IV (KMG-IV): sequencing the most valuable type-strain genomes for metagenomic binning, comparative biology and taxonomic classification.</title>
        <authorList>
            <person name="Goeker M."/>
        </authorList>
    </citation>
    <scope>NUCLEOTIDE SEQUENCE [LARGE SCALE GENOMIC DNA]</scope>
    <source>
        <strain evidence="3 4">DSM 25620</strain>
    </source>
</reference>
<proteinExistence type="predicted"/>
<dbReference type="InterPro" id="IPR021760">
    <property type="entry name" value="RepC_C"/>
</dbReference>
<dbReference type="Pfam" id="PF11800">
    <property type="entry name" value="RP-C_C"/>
    <property type="match status" value="1"/>
</dbReference>
<dbReference type="InterPro" id="IPR047611">
    <property type="entry name" value="RepABC_RepC"/>
</dbReference>
<evidence type="ECO:0000313" key="3">
    <source>
        <dbReference type="EMBL" id="MBB5091349.1"/>
    </source>
</evidence>
<feature type="domain" description="Plasmid replication protein C N-terminal" evidence="1">
    <location>
        <begin position="30"/>
        <end position="197"/>
    </location>
</feature>
<dbReference type="InterPro" id="IPR036390">
    <property type="entry name" value="WH_DNA-bd_sf"/>
</dbReference>
<dbReference type="EMBL" id="JACHIL010000003">
    <property type="protein sequence ID" value="MBB5091349.1"/>
    <property type="molecule type" value="Genomic_DNA"/>
</dbReference>
<sequence>MTEHFATSPFGGRMMNAAHFLSYEKLRQQQKEVRQKQSEIEQDHHSFDRWKLLRALTEAREAYQLSSRTIAVLEALLSFYPDKILDSRVALIVFPSNHELSMRLRGMSAPTIRRHIAILVELGFILRRDSPNGKRFVRRDSNGEIAMAFGFDLSPLTFKASEIETHATELREQARIRQQLRFNITIHLRDISKTILAALNEGREGDWNTLYDQLQALSGRVERNGTLENLGKREQALSILRKNVENLYLSKVSEQKTSGNVCENEHHIQNSNIESFDNKQVQNRENIKPEPISKNLRHDSKVQTHTSTPDLQEILQHCPQISHYAQHGIHQWRDLILTAGHIRPMLGITVSAWQKACEIMGEINAAVTLAAILERSDKIRSAGGYLRKLTQQAEHGQYCVKPALRALSNIRH</sequence>
<accession>A0A7W8EPJ5</accession>
<dbReference type="Proteomes" id="UP000531231">
    <property type="component" value="Unassembled WGS sequence"/>
</dbReference>
<dbReference type="RefSeq" id="WP_151159442.1">
    <property type="nucleotide sequence ID" value="NZ_JACHIL010000003.1"/>
</dbReference>
<evidence type="ECO:0000313" key="4">
    <source>
        <dbReference type="Proteomes" id="UP000531231"/>
    </source>
</evidence>